<organism evidence="2 3">
    <name type="scientific">Haloprofundus marisrubri</name>
    <dbReference type="NCBI Taxonomy" id="1514971"/>
    <lineage>
        <taxon>Archaea</taxon>
        <taxon>Methanobacteriati</taxon>
        <taxon>Methanobacteriota</taxon>
        <taxon>Stenosarchaea group</taxon>
        <taxon>Halobacteria</taxon>
        <taxon>Halobacteriales</taxon>
        <taxon>Haloferacaceae</taxon>
        <taxon>Haloprofundus</taxon>
    </lineage>
</organism>
<evidence type="ECO:0000313" key="2">
    <source>
        <dbReference type="EMBL" id="KTG09843.1"/>
    </source>
</evidence>
<comment type="caution">
    <text evidence="2">The sequence shown here is derived from an EMBL/GenBank/DDBJ whole genome shotgun (WGS) entry which is preliminary data.</text>
</comment>
<dbReference type="InterPro" id="IPR051599">
    <property type="entry name" value="Cell_Envelope_Assoc"/>
</dbReference>
<accession>A0A0W1RAR4</accession>
<dbReference type="RefSeq" id="WP_058581198.1">
    <property type="nucleotide sequence ID" value="NZ_LOPU01000018.1"/>
</dbReference>
<dbReference type="EMBL" id="LOPU01000018">
    <property type="protein sequence ID" value="KTG09843.1"/>
    <property type="molecule type" value="Genomic_DNA"/>
</dbReference>
<name>A0A0W1RAR4_9EURY</name>
<gene>
    <name evidence="2" type="ORF">AUR64_09445</name>
</gene>
<dbReference type="Gene3D" id="3.40.50.620">
    <property type="entry name" value="HUPs"/>
    <property type="match status" value="1"/>
</dbReference>
<dbReference type="OrthoDB" id="299909at2157"/>
<dbReference type="InterPro" id="IPR003848">
    <property type="entry name" value="DUF218"/>
</dbReference>
<dbReference type="CDD" id="cd06259">
    <property type="entry name" value="YdcF-like"/>
    <property type="match status" value="1"/>
</dbReference>
<dbReference type="GO" id="GO:0005886">
    <property type="term" value="C:plasma membrane"/>
    <property type="evidence" value="ECO:0007669"/>
    <property type="project" value="TreeGrafter"/>
</dbReference>
<reference evidence="2 3" key="1">
    <citation type="submission" date="2015-12" db="EMBL/GenBank/DDBJ databases">
        <title>Haloprofundus marisrubri gen. nov., sp. nov., an extremely halophilic archaeon isolated from the Discovery deep brine-seawater interface in the Red Sea.</title>
        <authorList>
            <person name="Zhang G."/>
            <person name="Stingl U."/>
            <person name="Rashid M."/>
        </authorList>
    </citation>
    <scope>NUCLEOTIDE SEQUENCE [LARGE SCALE GENOMIC DNA]</scope>
    <source>
        <strain evidence="2 3">SB9</strain>
    </source>
</reference>
<evidence type="ECO:0000313" key="3">
    <source>
        <dbReference type="Proteomes" id="UP000054387"/>
    </source>
</evidence>
<proteinExistence type="predicted"/>
<dbReference type="PANTHER" id="PTHR30336">
    <property type="entry name" value="INNER MEMBRANE PROTEIN, PROBABLE PERMEASE"/>
    <property type="match status" value="1"/>
</dbReference>
<keyword evidence="3" id="KW-1185">Reference proteome</keyword>
<dbReference type="Pfam" id="PF02698">
    <property type="entry name" value="DUF218"/>
    <property type="match status" value="1"/>
</dbReference>
<sequence length="188" mass="21375">MVIVVLGDRLRSDSIHPHLRRRVDTGIEALEATDARYLLFTGAATNPEVPRAECEVMGEYAGSRGVDPERILLEDEAHDTRGNGYFSRLLVDEHAPKTETVSVVSSRMHLRRARYIFEQCFGGRCEIDASYAVDPDPDYDDFTESEIRRLHEEDREFFDKITPGDTDAIRRRLAAGDPAYAWLAGDWE</sequence>
<dbReference type="InterPro" id="IPR014729">
    <property type="entry name" value="Rossmann-like_a/b/a_fold"/>
</dbReference>
<protein>
    <recommendedName>
        <fullName evidence="1">DUF218 domain-containing protein</fullName>
    </recommendedName>
</protein>
<feature type="domain" description="DUF218" evidence="1">
    <location>
        <begin position="2"/>
        <end position="126"/>
    </location>
</feature>
<dbReference type="AlphaFoldDB" id="A0A0W1RAR4"/>
<evidence type="ECO:0000259" key="1">
    <source>
        <dbReference type="Pfam" id="PF02698"/>
    </source>
</evidence>
<dbReference type="PANTHER" id="PTHR30336:SF20">
    <property type="entry name" value="DUF218 DOMAIN-CONTAINING PROTEIN"/>
    <property type="match status" value="1"/>
</dbReference>
<dbReference type="Proteomes" id="UP000054387">
    <property type="component" value="Unassembled WGS sequence"/>
</dbReference>